<dbReference type="Proteomes" id="UP001179121">
    <property type="component" value="Chromosome"/>
</dbReference>
<dbReference type="Pfam" id="PF00005">
    <property type="entry name" value="ABC_tran"/>
    <property type="match status" value="1"/>
</dbReference>
<evidence type="ECO:0000259" key="5">
    <source>
        <dbReference type="PROSITE" id="PS50893"/>
    </source>
</evidence>
<evidence type="ECO:0000313" key="7">
    <source>
        <dbReference type="Proteomes" id="UP001179121"/>
    </source>
</evidence>
<dbReference type="GO" id="GO:0016887">
    <property type="term" value="F:ATP hydrolysis activity"/>
    <property type="evidence" value="ECO:0007669"/>
    <property type="project" value="InterPro"/>
</dbReference>
<reference evidence="6" key="1">
    <citation type="submission" date="2022-10" db="EMBL/GenBank/DDBJ databases">
        <authorList>
            <person name="Koch H."/>
        </authorList>
    </citation>
    <scope>NUCLEOTIDE SEQUENCE</scope>
    <source>
        <strain evidence="6">DNF</strain>
    </source>
</reference>
<dbReference type="EMBL" id="OX365700">
    <property type="protein sequence ID" value="CAI4030388.1"/>
    <property type="molecule type" value="Genomic_DNA"/>
</dbReference>
<comment type="subcellular location">
    <subcellularLocation>
        <location evidence="1">Cell membrane</location>
        <topology evidence="1">Peripheral membrane protein</topology>
        <orientation evidence="1">Cytoplasmic side</orientation>
    </subcellularLocation>
</comment>
<dbReference type="SMART" id="SM00382">
    <property type="entry name" value="AAA"/>
    <property type="match status" value="1"/>
</dbReference>
<dbReference type="NCBIfam" id="TIGR01188">
    <property type="entry name" value="drrA"/>
    <property type="match status" value="1"/>
</dbReference>
<evidence type="ECO:0000256" key="2">
    <source>
        <dbReference type="ARBA" id="ARBA00022741"/>
    </source>
</evidence>
<feature type="domain" description="ABC transporter" evidence="5">
    <location>
        <begin position="8"/>
        <end position="238"/>
    </location>
</feature>
<evidence type="ECO:0000256" key="3">
    <source>
        <dbReference type="ARBA" id="ARBA00022840"/>
    </source>
</evidence>
<comment type="similarity">
    <text evidence="4">Belongs to the ABC transporter superfamily. Drug exporter-1 (DrugE1) (TC 3.A.1.105) family.</text>
</comment>
<evidence type="ECO:0000256" key="1">
    <source>
        <dbReference type="ARBA" id="ARBA00004413"/>
    </source>
</evidence>
<dbReference type="InterPro" id="IPR027417">
    <property type="entry name" value="P-loop_NTPase"/>
</dbReference>
<dbReference type="InterPro" id="IPR003439">
    <property type="entry name" value="ABC_transporter-like_ATP-bd"/>
</dbReference>
<dbReference type="AlphaFoldDB" id="A0AA86MWM5"/>
<dbReference type="PANTHER" id="PTHR43582:SF2">
    <property type="entry name" value="LINEARMYCIN RESISTANCE ATP-BINDING PROTEIN LNRL"/>
    <property type="match status" value="1"/>
</dbReference>
<dbReference type="GO" id="GO:0043215">
    <property type="term" value="P:daunorubicin transport"/>
    <property type="evidence" value="ECO:0007669"/>
    <property type="project" value="InterPro"/>
</dbReference>
<dbReference type="InterPro" id="IPR005894">
    <property type="entry name" value="DrrA"/>
</dbReference>
<dbReference type="GO" id="GO:0005524">
    <property type="term" value="F:ATP binding"/>
    <property type="evidence" value="ECO:0007669"/>
    <property type="project" value="UniProtKB-KW"/>
</dbReference>
<proteinExistence type="inferred from homology"/>
<evidence type="ECO:0000256" key="4">
    <source>
        <dbReference type="ARBA" id="ARBA00049985"/>
    </source>
</evidence>
<dbReference type="RefSeq" id="WP_289267378.1">
    <property type="nucleotide sequence ID" value="NZ_OX365700.1"/>
</dbReference>
<dbReference type="PROSITE" id="PS00211">
    <property type="entry name" value="ABC_TRANSPORTER_1"/>
    <property type="match status" value="1"/>
</dbReference>
<keyword evidence="3 6" id="KW-0067">ATP-binding</keyword>
<keyword evidence="2" id="KW-0547">Nucleotide-binding</keyword>
<dbReference type="PANTHER" id="PTHR43582">
    <property type="entry name" value="LINEARMYCIN RESISTANCE ATP-BINDING PROTEIN LNRL"/>
    <property type="match status" value="1"/>
</dbReference>
<dbReference type="SUPFAM" id="SSF52540">
    <property type="entry name" value="P-loop containing nucleoside triphosphate hydrolases"/>
    <property type="match status" value="1"/>
</dbReference>
<evidence type="ECO:0000313" key="6">
    <source>
        <dbReference type="EMBL" id="CAI4030388.1"/>
    </source>
</evidence>
<dbReference type="GO" id="GO:0005886">
    <property type="term" value="C:plasma membrane"/>
    <property type="evidence" value="ECO:0007669"/>
    <property type="project" value="UniProtKB-SubCell"/>
</dbReference>
<dbReference type="KEGG" id="nti:DNFV4_00816"/>
<accession>A0AA86MWM5</accession>
<name>A0AA86MWM5_9BACT</name>
<sequence>MSERTVAIDVAHLGKTYDQFQAVHDLSFQVYEGEIFGLLGPNGAGKSTTLRVMITLLQPTTGGVSILGHDVVREADRVRRIIGYVPQERAIDRFLTGREHLELLASLYHLPKDEARRRIAELLKLVDLEGHADRPAKTYSGGMKRKLDIACGLLPNPKILFLDEPTLGLDVPSRLRIWDYVRMLRQRGLTVVMTTNYLDEADQLCDRLAIIDRGTIKALGAPTELKLGLGGDLVSLTIKNGEALDALAAAVRGLPSVRAVTMKPLGLDIRVDSPEKALPAILDAANRTYCQLELIDYHRPRLDDVFIAHTGRAIREEIPAENHEE</sequence>
<dbReference type="Gene3D" id="3.40.50.300">
    <property type="entry name" value="P-loop containing nucleotide triphosphate hydrolases"/>
    <property type="match status" value="1"/>
</dbReference>
<dbReference type="InterPro" id="IPR003593">
    <property type="entry name" value="AAA+_ATPase"/>
</dbReference>
<dbReference type="PROSITE" id="PS50893">
    <property type="entry name" value="ABC_TRANSPORTER_2"/>
    <property type="match status" value="1"/>
</dbReference>
<dbReference type="GO" id="GO:1900753">
    <property type="term" value="P:doxorubicin transport"/>
    <property type="evidence" value="ECO:0007669"/>
    <property type="project" value="InterPro"/>
</dbReference>
<dbReference type="InterPro" id="IPR017871">
    <property type="entry name" value="ABC_transporter-like_CS"/>
</dbReference>
<organism evidence="6 7">
    <name type="scientific">Nitrospira tepida</name>
    <dbReference type="NCBI Taxonomy" id="2973512"/>
    <lineage>
        <taxon>Bacteria</taxon>
        <taxon>Pseudomonadati</taxon>
        <taxon>Nitrospirota</taxon>
        <taxon>Nitrospiria</taxon>
        <taxon>Nitrospirales</taxon>
        <taxon>Nitrospiraceae</taxon>
        <taxon>Nitrospira</taxon>
    </lineage>
</organism>
<keyword evidence="7" id="KW-1185">Reference proteome</keyword>
<gene>
    <name evidence="6" type="ORF">DNFV4_00816</name>
</gene>
<protein>
    <submittedName>
        <fullName evidence="6">Daunorubicin/doxorubicin resistance ATP-binding protein DrrA</fullName>
    </submittedName>
</protein>